<dbReference type="AlphaFoldDB" id="A0A8S0WQD8"/>
<organism evidence="2 3">
    <name type="scientific">Cyclocybe aegerita</name>
    <name type="common">Black poplar mushroom</name>
    <name type="synonym">Agrocybe aegerita</name>
    <dbReference type="NCBI Taxonomy" id="1973307"/>
    <lineage>
        <taxon>Eukaryota</taxon>
        <taxon>Fungi</taxon>
        <taxon>Dikarya</taxon>
        <taxon>Basidiomycota</taxon>
        <taxon>Agaricomycotina</taxon>
        <taxon>Agaricomycetes</taxon>
        <taxon>Agaricomycetidae</taxon>
        <taxon>Agaricales</taxon>
        <taxon>Agaricineae</taxon>
        <taxon>Bolbitiaceae</taxon>
        <taxon>Cyclocybe</taxon>
    </lineage>
</organism>
<protein>
    <submittedName>
        <fullName evidence="2">Uncharacterized protein</fullName>
    </submittedName>
</protein>
<evidence type="ECO:0000313" key="3">
    <source>
        <dbReference type="Proteomes" id="UP000467700"/>
    </source>
</evidence>
<name>A0A8S0WQD8_CYCAE</name>
<dbReference type="EMBL" id="CACVBS010000066">
    <property type="protein sequence ID" value="CAA7268187.1"/>
    <property type="molecule type" value="Genomic_DNA"/>
</dbReference>
<evidence type="ECO:0000313" key="2">
    <source>
        <dbReference type="EMBL" id="CAA7268187.1"/>
    </source>
</evidence>
<proteinExistence type="predicted"/>
<sequence length="404" mass="46141">MSPLENQDPNTRPTDDAAASFSEGDTNDDAARYKRLYLNEKRRNDQAKSKNATMTLQRCGRIIPKMVSLFANMADINYQAEQHQLYVAGKLDADDLEANDEAELEHIKKQNARSNATFLQLVYFVPNLEKELEDGDIDRAEEIFSQLQTGSLAARSDDISKMRIAVAEWLNKAYPQERALDPRTREGRRIEHNVTGWLLCPIKYDWKDESVRRKLRAQEEGFNFTANFCIYALYKKHRGTMTTPDKGFLKSALLVKVIKQFVTSPESAQALDLEALDSDSTDDENVQPTLKMRRTEGGRKKKTNNKSVSGIHNVSKVTPRLIAYSATMLLLSLSSAPEWRVKHAGLNFERFYYCIVDFFEAPPNEVKKKQRHELLKWWNQQIFPLSFTAESSNAADDTMALLNG</sequence>
<accession>A0A8S0WQD8</accession>
<comment type="caution">
    <text evidence="2">The sequence shown here is derived from an EMBL/GenBank/DDBJ whole genome shotgun (WGS) entry which is preliminary data.</text>
</comment>
<reference evidence="2 3" key="1">
    <citation type="submission" date="2020-01" db="EMBL/GenBank/DDBJ databases">
        <authorList>
            <person name="Gupta K D."/>
        </authorList>
    </citation>
    <scope>NUCLEOTIDE SEQUENCE [LARGE SCALE GENOMIC DNA]</scope>
</reference>
<dbReference type="Pfam" id="PF20414">
    <property type="entry name" value="DUF6698"/>
    <property type="match status" value="1"/>
</dbReference>
<feature type="region of interest" description="Disordered" evidence="1">
    <location>
        <begin position="1"/>
        <end position="28"/>
    </location>
</feature>
<feature type="compositionally biased region" description="Acidic residues" evidence="1">
    <location>
        <begin position="274"/>
        <end position="285"/>
    </location>
</feature>
<dbReference type="OrthoDB" id="2662502at2759"/>
<feature type="compositionally biased region" description="Polar residues" evidence="1">
    <location>
        <begin position="1"/>
        <end position="12"/>
    </location>
</feature>
<dbReference type="InterPro" id="IPR046521">
    <property type="entry name" value="DUF6698"/>
</dbReference>
<dbReference type="Proteomes" id="UP000467700">
    <property type="component" value="Unassembled WGS sequence"/>
</dbReference>
<keyword evidence="3" id="KW-1185">Reference proteome</keyword>
<feature type="region of interest" description="Disordered" evidence="1">
    <location>
        <begin position="273"/>
        <end position="308"/>
    </location>
</feature>
<gene>
    <name evidence="2" type="ORF">AAE3_LOCUS10350</name>
</gene>
<evidence type="ECO:0000256" key="1">
    <source>
        <dbReference type="SAM" id="MobiDB-lite"/>
    </source>
</evidence>